<proteinExistence type="predicted"/>
<accession>A0ABW7N9N3</accession>
<name>A0ABW7N9N3_9BACT</name>
<dbReference type="PANTHER" id="PTHR43312">
    <property type="entry name" value="D-THREO-ALDOSE 1-DEHYDROGENASE"/>
    <property type="match status" value="1"/>
</dbReference>
<reference evidence="2 3" key="1">
    <citation type="journal article" date="2013" name="Int. J. Syst. Evol. Microbiol.">
        <title>Marinoscillum luteum sp. nov., isolated from marine sediment.</title>
        <authorList>
            <person name="Cha I.T."/>
            <person name="Park S.J."/>
            <person name="Kim S.J."/>
            <person name="Kim J.G."/>
            <person name="Jung M.Y."/>
            <person name="Shin K.S."/>
            <person name="Kwon K.K."/>
            <person name="Yang S.H."/>
            <person name="Seo Y.S."/>
            <person name="Rhee S.K."/>
        </authorList>
    </citation>
    <scope>NUCLEOTIDE SEQUENCE [LARGE SCALE GENOMIC DNA]</scope>
    <source>
        <strain evidence="2 3">KCTC 23939</strain>
    </source>
</reference>
<dbReference type="PRINTS" id="PR00069">
    <property type="entry name" value="ALDKETRDTASE"/>
</dbReference>
<keyword evidence="3" id="KW-1185">Reference proteome</keyword>
<organism evidence="2 3">
    <name type="scientific">Marinoscillum luteum</name>
    <dbReference type="NCBI Taxonomy" id="861051"/>
    <lineage>
        <taxon>Bacteria</taxon>
        <taxon>Pseudomonadati</taxon>
        <taxon>Bacteroidota</taxon>
        <taxon>Cytophagia</taxon>
        <taxon>Cytophagales</taxon>
        <taxon>Reichenbachiellaceae</taxon>
        <taxon>Marinoscillum</taxon>
    </lineage>
</organism>
<dbReference type="InterPro" id="IPR036812">
    <property type="entry name" value="NAD(P)_OxRdtase_dom_sf"/>
</dbReference>
<sequence length="327" mass="36577">MQYRILGKTGLKISEISLGTWQVGGGWGGEFDQKAAESIISTAIENGVNFLDTADVYDDQQSERAVAGFVKENRDKLIIATKIGRRLNPHVADAYTPEAMEAFVDEALKNTGLQYLDLVQLHCPPTPVYQFDDVFARLEKIKASGRVRHFGVSVEKVKEARMAADYDVVESVQIIFNMFRQKPAEDCFKLLSERNIGIIARVPLASGLLSGKMSADREFDKNDHRAFNRNGEVFDKGETFSGVPLDQGLQAVSKLKSVFGQEALYQYALKWILQFPEVSTVIPGASRPEQVISNLKVGDLPALDDEQMTAVKDIYDEYIRAEVHHLW</sequence>
<evidence type="ECO:0000313" key="2">
    <source>
        <dbReference type="EMBL" id="MFH6984239.1"/>
    </source>
</evidence>
<dbReference type="InterPro" id="IPR020471">
    <property type="entry name" value="AKR"/>
</dbReference>
<comment type="caution">
    <text evidence="2">The sequence shown here is derived from an EMBL/GenBank/DDBJ whole genome shotgun (WGS) entry which is preliminary data.</text>
</comment>
<evidence type="ECO:0000313" key="3">
    <source>
        <dbReference type="Proteomes" id="UP001610063"/>
    </source>
</evidence>
<dbReference type="EMBL" id="JBIPKE010000017">
    <property type="protein sequence ID" value="MFH6984239.1"/>
    <property type="molecule type" value="Genomic_DNA"/>
</dbReference>
<dbReference type="SUPFAM" id="SSF51430">
    <property type="entry name" value="NAD(P)-linked oxidoreductase"/>
    <property type="match status" value="1"/>
</dbReference>
<protein>
    <submittedName>
        <fullName evidence="2">Aldo/keto reductase</fullName>
    </submittedName>
</protein>
<dbReference type="InterPro" id="IPR023210">
    <property type="entry name" value="NADP_OxRdtase_dom"/>
</dbReference>
<dbReference type="PANTHER" id="PTHR43312:SF1">
    <property type="entry name" value="NADP-DEPENDENT OXIDOREDUCTASE DOMAIN-CONTAINING PROTEIN"/>
    <property type="match status" value="1"/>
</dbReference>
<gene>
    <name evidence="2" type="ORF">ACHKAR_12360</name>
</gene>
<dbReference type="CDD" id="cd19086">
    <property type="entry name" value="AKR_AKR11C1"/>
    <property type="match status" value="1"/>
</dbReference>
<dbReference type="InterPro" id="IPR053135">
    <property type="entry name" value="AKR2_Oxidoreductase"/>
</dbReference>
<dbReference type="Pfam" id="PF00248">
    <property type="entry name" value="Aldo_ket_red"/>
    <property type="match status" value="1"/>
</dbReference>
<evidence type="ECO:0000259" key="1">
    <source>
        <dbReference type="Pfam" id="PF00248"/>
    </source>
</evidence>
<feature type="domain" description="NADP-dependent oxidoreductase" evidence="1">
    <location>
        <begin position="15"/>
        <end position="315"/>
    </location>
</feature>
<dbReference type="Gene3D" id="3.20.20.100">
    <property type="entry name" value="NADP-dependent oxidoreductase domain"/>
    <property type="match status" value="1"/>
</dbReference>
<dbReference type="Proteomes" id="UP001610063">
    <property type="component" value="Unassembled WGS sequence"/>
</dbReference>
<dbReference type="RefSeq" id="WP_395417626.1">
    <property type="nucleotide sequence ID" value="NZ_JBIPKE010000017.1"/>
</dbReference>